<dbReference type="Pfam" id="PF14833">
    <property type="entry name" value="NAD_binding_11"/>
    <property type="match status" value="1"/>
</dbReference>
<dbReference type="InterPro" id="IPR015815">
    <property type="entry name" value="HIBADH-related"/>
</dbReference>
<organism evidence="12 13">
    <name type="scientific">Syncephalis pseudoplumigaleata</name>
    <dbReference type="NCBI Taxonomy" id="1712513"/>
    <lineage>
        <taxon>Eukaryota</taxon>
        <taxon>Fungi</taxon>
        <taxon>Fungi incertae sedis</taxon>
        <taxon>Zoopagomycota</taxon>
        <taxon>Zoopagomycotina</taxon>
        <taxon>Zoopagomycetes</taxon>
        <taxon>Zoopagales</taxon>
        <taxon>Piptocephalidaceae</taxon>
        <taxon>Syncephalis</taxon>
    </lineage>
</organism>
<proteinExistence type="inferred from homology"/>
<feature type="domain" description="6-phosphogluconate dehydrogenase NADP-binding" evidence="10">
    <location>
        <begin position="2"/>
        <end position="170"/>
    </location>
</feature>
<dbReference type="InterPro" id="IPR011548">
    <property type="entry name" value="HIBADH"/>
</dbReference>
<sequence length="285" mass="29922">QTIGFIGLGQMGFRMASNMLHRSKGRFLIHDVAPSALDHFRRSIIEDDTRKRIDMPGSCRALAEQADVIVTMLPESEHVHNAYCGEGGILEGLKQGALCIDSSTIAPAVSRSVSEAVVEQGGAAVDAPVSGGVVGAQAGTLTFMVGGSEADFNDARPYLQTMGKNIVHCGGFGTGQVAKICNNMLLGITMIGTAETMRLGVRLGMDPILLAGILNTSTGRCWSSDTYNPCPGVMENVPSSQNYEGGFGAPLMAKDLRLAVEAAAQARSTVLMGAMAAQVYGQVLR</sequence>
<dbReference type="Pfam" id="PF03446">
    <property type="entry name" value="NAD_binding_2"/>
    <property type="match status" value="1"/>
</dbReference>
<dbReference type="PIRSF" id="PIRSF000103">
    <property type="entry name" value="HIBADH"/>
    <property type="match status" value="1"/>
</dbReference>
<dbReference type="GO" id="GO:0008442">
    <property type="term" value="F:3-hydroxyisobutyrate dehydrogenase activity"/>
    <property type="evidence" value="ECO:0007669"/>
    <property type="project" value="UniProtKB-EC"/>
</dbReference>
<dbReference type="OrthoDB" id="435038at2759"/>
<dbReference type="Gene3D" id="3.40.50.720">
    <property type="entry name" value="NAD(P)-binding Rossmann-like Domain"/>
    <property type="match status" value="1"/>
</dbReference>
<evidence type="ECO:0000313" key="12">
    <source>
        <dbReference type="EMBL" id="RKP24991.1"/>
    </source>
</evidence>
<evidence type="ECO:0000256" key="5">
    <source>
        <dbReference type="ARBA" id="ARBA00023002"/>
    </source>
</evidence>
<accession>A0A4P9YZY8</accession>
<dbReference type="SUPFAM" id="SSF48179">
    <property type="entry name" value="6-phosphogluconate dehydrogenase C-terminal domain-like"/>
    <property type="match status" value="1"/>
</dbReference>
<dbReference type="EC" id="1.1.1.31" evidence="3 9"/>
<keyword evidence="5 9" id="KW-0560">Oxidoreductase</keyword>
<dbReference type="FunFam" id="1.10.1040.10:FF:000006">
    <property type="entry name" value="3-hydroxyisobutyrate dehydrogenase"/>
    <property type="match status" value="1"/>
</dbReference>
<evidence type="ECO:0000256" key="9">
    <source>
        <dbReference type="RuleBase" id="RU910714"/>
    </source>
</evidence>
<comment type="similarity">
    <text evidence="2">Belongs to the HIBADH-related family. 3-hydroxyisobutyrate dehydrogenase subfamily.</text>
</comment>
<evidence type="ECO:0000259" key="11">
    <source>
        <dbReference type="Pfam" id="PF14833"/>
    </source>
</evidence>
<dbReference type="SUPFAM" id="SSF51735">
    <property type="entry name" value="NAD(P)-binding Rossmann-fold domains"/>
    <property type="match status" value="1"/>
</dbReference>
<dbReference type="InterPro" id="IPR013328">
    <property type="entry name" value="6PGD_dom2"/>
</dbReference>
<evidence type="ECO:0000313" key="13">
    <source>
        <dbReference type="Proteomes" id="UP000278143"/>
    </source>
</evidence>
<evidence type="ECO:0000256" key="4">
    <source>
        <dbReference type="ARBA" id="ARBA00022456"/>
    </source>
</evidence>
<protein>
    <recommendedName>
        <fullName evidence="3 9">3-hydroxyisobutyrate dehydrogenase</fullName>
        <shortName evidence="9">HIBADH</shortName>
        <ecNumber evidence="3 9">1.1.1.31</ecNumber>
    </recommendedName>
</protein>
<evidence type="ECO:0000256" key="8">
    <source>
        <dbReference type="PIRSR" id="PIRSR000103-1"/>
    </source>
</evidence>
<reference evidence="13" key="1">
    <citation type="journal article" date="2018" name="Nat. Microbiol.">
        <title>Leveraging single-cell genomics to expand the fungal tree of life.</title>
        <authorList>
            <person name="Ahrendt S.R."/>
            <person name="Quandt C.A."/>
            <person name="Ciobanu D."/>
            <person name="Clum A."/>
            <person name="Salamov A."/>
            <person name="Andreopoulos B."/>
            <person name="Cheng J.F."/>
            <person name="Woyke T."/>
            <person name="Pelin A."/>
            <person name="Henrissat B."/>
            <person name="Reynolds N.K."/>
            <person name="Benny G.L."/>
            <person name="Smith M.E."/>
            <person name="James T.Y."/>
            <person name="Grigoriev I.V."/>
        </authorList>
    </citation>
    <scope>NUCLEOTIDE SEQUENCE [LARGE SCALE GENOMIC DNA]</scope>
    <source>
        <strain evidence="13">Benny S71-1</strain>
    </source>
</reference>
<dbReference type="InterPro" id="IPR008927">
    <property type="entry name" value="6-PGluconate_DH-like_C_sf"/>
</dbReference>
<dbReference type="InterPro" id="IPR002204">
    <property type="entry name" value="3-OH-isobutyrate_DH-rel_CS"/>
</dbReference>
<keyword evidence="4 9" id="KW-0101">Branched-chain amino acid catabolism</keyword>
<dbReference type="GO" id="GO:0050661">
    <property type="term" value="F:NADP binding"/>
    <property type="evidence" value="ECO:0007669"/>
    <property type="project" value="InterPro"/>
</dbReference>
<keyword evidence="13" id="KW-1185">Reference proteome</keyword>
<dbReference type="InterPro" id="IPR029154">
    <property type="entry name" value="HIBADH-like_NADP-bd"/>
</dbReference>
<dbReference type="GO" id="GO:0006574">
    <property type="term" value="P:L-valine catabolic process"/>
    <property type="evidence" value="ECO:0007669"/>
    <property type="project" value="UniProtKB-UniPathway"/>
</dbReference>
<evidence type="ECO:0000256" key="6">
    <source>
        <dbReference type="ARBA" id="ARBA00023027"/>
    </source>
</evidence>
<dbReference type="PANTHER" id="PTHR22981">
    <property type="entry name" value="3-HYDROXYISOBUTYRATE DEHYDROGENASE-RELATED"/>
    <property type="match status" value="1"/>
</dbReference>
<dbReference type="PROSITE" id="PS00895">
    <property type="entry name" value="3_HYDROXYISOBUT_DH"/>
    <property type="match status" value="1"/>
</dbReference>
<comment type="catalytic activity">
    <reaction evidence="7 9">
        <text>3-hydroxy-2-methylpropanoate + NAD(+) = 2-methyl-3-oxopropanoate + NADH + H(+)</text>
        <dbReference type="Rhea" id="RHEA:17681"/>
        <dbReference type="ChEBI" id="CHEBI:11805"/>
        <dbReference type="ChEBI" id="CHEBI:15378"/>
        <dbReference type="ChEBI" id="CHEBI:57540"/>
        <dbReference type="ChEBI" id="CHEBI:57700"/>
        <dbReference type="ChEBI" id="CHEBI:57945"/>
        <dbReference type="EC" id="1.1.1.31"/>
    </reaction>
</comment>
<name>A0A4P9YZY8_9FUNG</name>
<evidence type="ECO:0000259" key="10">
    <source>
        <dbReference type="Pfam" id="PF03446"/>
    </source>
</evidence>
<feature type="domain" description="3-hydroxyisobutyrate dehydrogenase-like NAD-binding" evidence="11">
    <location>
        <begin position="173"/>
        <end position="283"/>
    </location>
</feature>
<dbReference type="EMBL" id="KZ989935">
    <property type="protein sequence ID" value="RKP24991.1"/>
    <property type="molecule type" value="Genomic_DNA"/>
</dbReference>
<dbReference type="Gene3D" id="1.10.1040.10">
    <property type="entry name" value="N-(1-d-carboxylethyl)-l-norvaline Dehydrogenase, domain 2"/>
    <property type="match status" value="1"/>
</dbReference>
<dbReference type="NCBIfam" id="TIGR01692">
    <property type="entry name" value="HIBADH"/>
    <property type="match status" value="1"/>
</dbReference>
<keyword evidence="6 9" id="KW-0520">NAD</keyword>
<dbReference type="GO" id="GO:0051287">
    <property type="term" value="F:NAD binding"/>
    <property type="evidence" value="ECO:0007669"/>
    <property type="project" value="InterPro"/>
</dbReference>
<evidence type="ECO:0000256" key="3">
    <source>
        <dbReference type="ARBA" id="ARBA00012991"/>
    </source>
</evidence>
<feature type="active site" evidence="8">
    <location>
        <position position="179"/>
    </location>
</feature>
<dbReference type="PANTHER" id="PTHR22981:SF7">
    <property type="entry name" value="3-HYDROXYISOBUTYRATE DEHYDROGENASE, MITOCHONDRIAL"/>
    <property type="match status" value="1"/>
</dbReference>
<evidence type="ECO:0000256" key="2">
    <source>
        <dbReference type="ARBA" id="ARBA00006013"/>
    </source>
</evidence>
<dbReference type="InterPro" id="IPR036291">
    <property type="entry name" value="NAD(P)-bd_dom_sf"/>
</dbReference>
<gene>
    <name evidence="12" type="ORF">SYNPS1DRAFT_5194</name>
</gene>
<dbReference type="InterPro" id="IPR006115">
    <property type="entry name" value="6PGDH_NADP-bd"/>
</dbReference>
<comment type="pathway">
    <text evidence="1 9">Amino-acid degradation; L-valine degradation.</text>
</comment>
<dbReference type="AlphaFoldDB" id="A0A4P9YZY8"/>
<evidence type="ECO:0000256" key="7">
    <source>
        <dbReference type="ARBA" id="ARBA00049197"/>
    </source>
</evidence>
<dbReference type="UniPathway" id="UPA00362"/>
<dbReference type="Proteomes" id="UP000278143">
    <property type="component" value="Unassembled WGS sequence"/>
</dbReference>
<evidence type="ECO:0000256" key="1">
    <source>
        <dbReference type="ARBA" id="ARBA00005109"/>
    </source>
</evidence>
<feature type="non-terminal residue" evidence="12">
    <location>
        <position position="1"/>
    </location>
</feature>
<dbReference type="GO" id="GO:0005739">
    <property type="term" value="C:mitochondrion"/>
    <property type="evidence" value="ECO:0007669"/>
    <property type="project" value="TreeGrafter"/>
</dbReference>
<feature type="non-terminal residue" evidence="12">
    <location>
        <position position="285"/>
    </location>
</feature>